<feature type="compositionally biased region" description="Low complexity" evidence="1">
    <location>
        <begin position="230"/>
        <end position="241"/>
    </location>
</feature>
<evidence type="ECO:0000313" key="2">
    <source>
        <dbReference type="EMBL" id="KAG1296082.1"/>
    </source>
</evidence>
<gene>
    <name evidence="2" type="ORF">G6F64_013246</name>
</gene>
<keyword evidence="3" id="KW-1185">Reference proteome</keyword>
<organism evidence="2 3">
    <name type="scientific">Rhizopus oryzae</name>
    <name type="common">Mucormycosis agent</name>
    <name type="synonym">Rhizopus arrhizus var. delemar</name>
    <dbReference type="NCBI Taxonomy" id="64495"/>
    <lineage>
        <taxon>Eukaryota</taxon>
        <taxon>Fungi</taxon>
        <taxon>Fungi incertae sedis</taxon>
        <taxon>Mucoromycota</taxon>
        <taxon>Mucoromycotina</taxon>
        <taxon>Mucoromycetes</taxon>
        <taxon>Mucorales</taxon>
        <taxon>Mucorineae</taxon>
        <taxon>Rhizopodaceae</taxon>
        <taxon>Rhizopus</taxon>
    </lineage>
</organism>
<dbReference type="Proteomes" id="UP000716291">
    <property type="component" value="Unassembled WGS sequence"/>
</dbReference>
<sequence>MPHAISSAPKAATWNQICSDMSSKWFTRRPEPARALAPARIELVAERLGEPIRDAGHQSEQHAADDDVVEVRNQEQAVVQGEVGGWDGQQHARHAADHEGDHEAHRPQHRRLEADAAAVHRKQPVEDLGAGRDRDDHRRDAEEGIDVGTRAHGEEVGQPHEERQHADAGGGVDHALVAEQRLAREGRDDFGEHTERRQDQDVHLRVAPDPDQVDVQHGVAATVIGEEVRTQVTVQGQQHQGDGQHREGSDDQHVGHQGSPGEHRHLHQLHAGGTHLQDGDEEVDTAQRGTQACDL</sequence>
<name>A0A9P7BKN2_RHIOR</name>
<evidence type="ECO:0000313" key="3">
    <source>
        <dbReference type="Proteomes" id="UP000716291"/>
    </source>
</evidence>
<comment type="caution">
    <text evidence="2">The sequence shown here is derived from an EMBL/GenBank/DDBJ whole genome shotgun (WGS) entry which is preliminary data.</text>
</comment>
<feature type="region of interest" description="Disordered" evidence="1">
    <location>
        <begin position="88"/>
        <end position="170"/>
    </location>
</feature>
<accession>A0A9P7BKN2</accession>
<feature type="compositionally biased region" description="Basic and acidic residues" evidence="1">
    <location>
        <begin position="149"/>
        <end position="166"/>
    </location>
</feature>
<reference evidence="2" key="1">
    <citation type="journal article" date="2020" name="Microb. Genom.">
        <title>Genetic diversity of clinical and environmental Mucorales isolates obtained from an investigation of mucormycosis cases among solid organ transplant recipients.</title>
        <authorList>
            <person name="Nguyen M.H."/>
            <person name="Kaul D."/>
            <person name="Muto C."/>
            <person name="Cheng S.J."/>
            <person name="Richter R.A."/>
            <person name="Bruno V.M."/>
            <person name="Liu G."/>
            <person name="Beyhan S."/>
            <person name="Sundermann A.J."/>
            <person name="Mounaud S."/>
            <person name="Pasculle A.W."/>
            <person name="Nierman W.C."/>
            <person name="Driscoll E."/>
            <person name="Cumbie R."/>
            <person name="Clancy C.J."/>
            <person name="Dupont C.L."/>
        </authorList>
    </citation>
    <scope>NUCLEOTIDE SEQUENCE</scope>
    <source>
        <strain evidence="2">GL11</strain>
    </source>
</reference>
<proteinExistence type="predicted"/>
<feature type="compositionally biased region" description="Basic and acidic residues" evidence="1">
    <location>
        <begin position="242"/>
        <end position="254"/>
    </location>
</feature>
<dbReference type="EMBL" id="JAANQT010005070">
    <property type="protein sequence ID" value="KAG1296082.1"/>
    <property type="molecule type" value="Genomic_DNA"/>
</dbReference>
<feature type="compositionally biased region" description="Basic and acidic residues" evidence="1">
    <location>
        <begin position="185"/>
        <end position="208"/>
    </location>
</feature>
<feature type="region of interest" description="Disordered" evidence="1">
    <location>
        <begin position="185"/>
        <end position="295"/>
    </location>
</feature>
<dbReference type="AlphaFoldDB" id="A0A9P7BKN2"/>
<protein>
    <submittedName>
        <fullName evidence="2">Uncharacterized protein</fullName>
    </submittedName>
</protein>
<feature type="compositionally biased region" description="Basic and acidic residues" evidence="1">
    <location>
        <begin position="94"/>
        <end position="114"/>
    </location>
</feature>
<feature type="compositionally biased region" description="Basic and acidic residues" evidence="1">
    <location>
        <begin position="123"/>
        <end position="142"/>
    </location>
</feature>
<evidence type="ECO:0000256" key="1">
    <source>
        <dbReference type="SAM" id="MobiDB-lite"/>
    </source>
</evidence>